<dbReference type="GO" id="GO:0006355">
    <property type="term" value="P:regulation of DNA-templated transcription"/>
    <property type="evidence" value="ECO:0007669"/>
    <property type="project" value="InterPro"/>
</dbReference>
<comment type="caution">
    <text evidence="8">The sequence shown here is derived from an EMBL/GenBank/DDBJ whole genome shotgun (WGS) entry which is preliminary data.</text>
</comment>
<protein>
    <recommendedName>
        <fullName evidence="7">KN homeodomain domain-containing protein</fullName>
    </recommendedName>
</protein>
<dbReference type="Pfam" id="PF05920">
    <property type="entry name" value="Homeobox_KN"/>
    <property type="match status" value="1"/>
</dbReference>
<feature type="non-terminal residue" evidence="8">
    <location>
        <position position="1"/>
    </location>
</feature>
<feature type="chain" id="PRO_5042250576" description="KN homeodomain domain-containing protein" evidence="6">
    <location>
        <begin position="23"/>
        <end position="666"/>
    </location>
</feature>
<accession>A0AAD4LNK5</accession>
<feature type="domain" description="KN homeodomain" evidence="7">
    <location>
        <begin position="142"/>
        <end position="179"/>
    </location>
</feature>
<dbReference type="InterPro" id="IPR008422">
    <property type="entry name" value="KN_HD"/>
</dbReference>
<evidence type="ECO:0000259" key="7">
    <source>
        <dbReference type="Pfam" id="PF05920"/>
    </source>
</evidence>
<dbReference type="GO" id="GO:0003677">
    <property type="term" value="F:DNA binding"/>
    <property type="evidence" value="ECO:0007669"/>
    <property type="project" value="UniProtKB-KW"/>
</dbReference>
<sequence length="666" mass="71929">MNATLHDRLILVEQLFLIAVVAQDETALKEFSQELSRLTHHFKAVEASGDLDDDTALLLSHVSQVIRATTQCVLECEDVLTGTQTGLINGSKLSLSPDDLLPVSTSFPTFTPYCLLFSHFSSSGTLGILGHNKLLDACAYRWLLQNMHNPHPTPTQLQTMGDESMTSVAQAELWFQEARDLVGWTRLSHEFFTGSLNATISAAKRVYLEHDNSVPFCIAFALSKVKASIETLFAEHSALPTLTSHVGCSAQVLRPIPVVNDSVHFNDLLDKGEMEEDTTPPPPVAGRKRDLPEDTTTPLASDLHRPLKRLRAQSLRQVHPYLESMRPLSNTGSAVEKSATDVSIHTRVTPVTSVQLSDPSFPVGSKPSPDTLVFDSTGQRQTDYYGDALESVVVSPGPPVSRGGMCNQQISEDSEGSPPVPPEQQHFSSSTNHRRYPSPGPVPTFAWPVPPSLDHPLTNSTGALPITVSPGAPVGLNVFDWNSIPNPLVKSTIPTNQPTSVYVPSSDLAALNFELPDPLYLEQSVEKNPPFTLDDLGSLEDLSLPQFSIPATFPPDVSASPSASFCSDISTFSPQEMDWSAITDFINQFSSFSAESSSAPSPSATFDAALSSPENPIGSLLPPVPQEVSKPISVMDPSIPPSVFFPAEPGIFTEDASVWSLLCGLS</sequence>
<proteinExistence type="inferred from homology"/>
<evidence type="ECO:0000256" key="2">
    <source>
        <dbReference type="ARBA" id="ARBA00023125"/>
    </source>
</evidence>
<evidence type="ECO:0000256" key="4">
    <source>
        <dbReference type="ARBA" id="ARBA00023242"/>
    </source>
</evidence>
<reference evidence="8" key="1">
    <citation type="submission" date="2022-01" db="EMBL/GenBank/DDBJ databases">
        <title>Comparative genomics reveals a dynamic genome evolution in the ectomycorrhizal milk-cap (Lactarius) mushrooms.</title>
        <authorList>
            <consortium name="DOE Joint Genome Institute"/>
            <person name="Lebreton A."/>
            <person name="Tang N."/>
            <person name="Kuo A."/>
            <person name="LaButti K."/>
            <person name="Drula E."/>
            <person name="Barry K."/>
            <person name="Clum A."/>
            <person name="Lipzen A."/>
            <person name="Mousain D."/>
            <person name="Ng V."/>
            <person name="Wang R."/>
            <person name="Wang X."/>
            <person name="Dai Y."/>
            <person name="Henrissat B."/>
            <person name="Grigoriev I.V."/>
            <person name="Guerin-Laguette A."/>
            <person name="Yu F."/>
            <person name="Martin F.M."/>
        </authorList>
    </citation>
    <scope>NUCLEOTIDE SEQUENCE</scope>
    <source>
        <strain evidence="8">QP</strain>
    </source>
</reference>
<dbReference type="Proteomes" id="UP001201163">
    <property type="component" value="Unassembled WGS sequence"/>
</dbReference>
<feature type="region of interest" description="Disordered" evidence="5">
    <location>
        <begin position="397"/>
        <end position="442"/>
    </location>
</feature>
<comment type="similarity">
    <text evidence="1">Belongs to the TALE/M-ATYP homeobox family.</text>
</comment>
<keyword evidence="2" id="KW-0238">DNA-binding</keyword>
<evidence type="ECO:0000313" key="8">
    <source>
        <dbReference type="EMBL" id="KAH8997343.1"/>
    </source>
</evidence>
<keyword evidence="4" id="KW-0539">Nucleus</keyword>
<name>A0AAD4LNK5_9AGAM</name>
<feature type="region of interest" description="Disordered" evidence="5">
    <location>
        <begin position="355"/>
        <end position="376"/>
    </location>
</feature>
<evidence type="ECO:0000256" key="5">
    <source>
        <dbReference type="SAM" id="MobiDB-lite"/>
    </source>
</evidence>
<organism evidence="8 9">
    <name type="scientific">Lactarius akahatsu</name>
    <dbReference type="NCBI Taxonomy" id="416441"/>
    <lineage>
        <taxon>Eukaryota</taxon>
        <taxon>Fungi</taxon>
        <taxon>Dikarya</taxon>
        <taxon>Basidiomycota</taxon>
        <taxon>Agaricomycotina</taxon>
        <taxon>Agaricomycetes</taxon>
        <taxon>Russulales</taxon>
        <taxon>Russulaceae</taxon>
        <taxon>Lactarius</taxon>
    </lineage>
</organism>
<evidence type="ECO:0000256" key="6">
    <source>
        <dbReference type="SAM" id="SignalP"/>
    </source>
</evidence>
<evidence type="ECO:0000256" key="3">
    <source>
        <dbReference type="ARBA" id="ARBA00023155"/>
    </source>
</evidence>
<evidence type="ECO:0000256" key="1">
    <source>
        <dbReference type="ARBA" id="ARBA00005800"/>
    </source>
</evidence>
<gene>
    <name evidence="8" type="ORF">EDB92DRAFT_1412925</name>
</gene>
<feature type="signal peptide" evidence="6">
    <location>
        <begin position="1"/>
        <end position="22"/>
    </location>
</feature>
<evidence type="ECO:0000313" key="9">
    <source>
        <dbReference type="Proteomes" id="UP001201163"/>
    </source>
</evidence>
<keyword evidence="3" id="KW-0371">Homeobox</keyword>
<keyword evidence="6" id="KW-0732">Signal</keyword>
<dbReference type="EMBL" id="JAKELL010000007">
    <property type="protein sequence ID" value="KAH8997343.1"/>
    <property type="molecule type" value="Genomic_DNA"/>
</dbReference>
<keyword evidence="9" id="KW-1185">Reference proteome</keyword>
<dbReference type="AlphaFoldDB" id="A0AAD4LNK5"/>
<feature type="region of interest" description="Disordered" evidence="5">
    <location>
        <begin position="270"/>
        <end position="300"/>
    </location>
</feature>